<name>A0A1G1WA38_9BACT</name>
<feature type="transmembrane region" description="Helical" evidence="2">
    <location>
        <begin position="21"/>
        <end position="41"/>
    </location>
</feature>
<proteinExistence type="predicted"/>
<sequence length="170" mass="19124">MFFLEKLDPVSKKYVYGKHSRLPLILGMILVILFVGTLYLVPLGGFNTFNNFGLISQRRQQEEPSLASLKKETPKPSVDPNSDEDGDIFTLEEETYIGTDPVKSCGEKAWPPDFNNDKVVNMIDLSVFNEKTTSSTGEENYDPRYDLNADKVINSLDDSILKSYLGKACQ</sequence>
<dbReference type="Pfam" id="PF00404">
    <property type="entry name" value="Dockerin_1"/>
    <property type="match status" value="1"/>
</dbReference>
<dbReference type="InterPro" id="IPR036439">
    <property type="entry name" value="Dockerin_dom_sf"/>
</dbReference>
<keyword evidence="2" id="KW-0812">Transmembrane</keyword>
<evidence type="ECO:0000313" key="3">
    <source>
        <dbReference type="EMBL" id="OGY24390.1"/>
    </source>
</evidence>
<feature type="region of interest" description="Disordered" evidence="1">
    <location>
        <begin position="63"/>
        <end position="86"/>
    </location>
</feature>
<gene>
    <name evidence="3" type="ORF">A2Y57_04085</name>
</gene>
<keyword evidence="2" id="KW-0472">Membrane</keyword>
<evidence type="ECO:0000256" key="1">
    <source>
        <dbReference type="SAM" id="MobiDB-lite"/>
    </source>
</evidence>
<dbReference type="InterPro" id="IPR002105">
    <property type="entry name" value="Dockerin_1_rpt"/>
</dbReference>
<dbReference type="GO" id="GO:0004553">
    <property type="term" value="F:hydrolase activity, hydrolyzing O-glycosyl compounds"/>
    <property type="evidence" value="ECO:0007669"/>
    <property type="project" value="InterPro"/>
</dbReference>
<dbReference type="AlphaFoldDB" id="A0A1G1WA38"/>
<dbReference type="EMBL" id="MHCQ01000028">
    <property type="protein sequence ID" value="OGY24390.1"/>
    <property type="molecule type" value="Genomic_DNA"/>
</dbReference>
<evidence type="ECO:0000256" key="2">
    <source>
        <dbReference type="SAM" id="Phobius"/>
    </source>
</evidence>
<dbReference type="PROSITE" id="PS00448">
    <property type="entry name" value="CLOS_CELLULOSOME_RPT"/>
    <property type="match status" value="1"/>
</dbReference>
<dbReference type="Proteomes" id="UP000177103">
    <property type="component" value="Unassembled WGS sequence"/>
</dbReference>
<reference evidence="3 4" key="1">
    <citation type="journal article" date="2016" name="Nat. Commun.">
        <title>Thousands of microbial genomes shed light on interconnected biogeochemical processes in an aquifer system.</title>
        <authorList>
            <person name="Anantharaman K."/>
            <person name="Brown C.T."/>
            <person name="Hug L.A."/>
            <person name="Sharon I."/>
            <person name="Castelle C.J."/>
            <person name="Probst A.J."/>
            <person name="Thomas B.C."/>
            <person name="Singh A."/>
            <person name="Wilkins M.J."/>
            <person name="Karaoz U."/>
            <person name="Brodie E.L."/>
            <person name="Williams K.H."/>
            <person name="Hubbard S.S."/>
            <person name="Banfield J.F."/>
        </authorList>
    </citation>
    <scope>NUCLEOTIDE SEQUENCE [LARGE SCALE GENOMIC DNA]</scope>
</reference>
<keyword evidence="2" id="KW-1133">Transmembrane helix</keyword>
<evidence type="ECO:0000313" key="4">
    <source>
        <dbReference type="Proteomes" id="UP000177103"/>
    </source>
</evidence>
<comment type="caution">
    <text evidence="3">The sequence shown here is derived from an EMBL/GenBank/DDBJ whole genome shotgun (WGS) entry which is preliminary data.</text>
</comment>
<protein>
    <recommendedName>
        <fullName evidence="5">Dockerin domain-containing protein</fullName>
    </recommendedName>
</protein>
<dbReference type="GO" id="GO:0000272">
    <property type="term" value="P:polysaccharide catabolic process"/>
    <property type="evidence" value="ECO:0007669"/>
    <property type="project" value="InterPro"/>
</dbReference>
<organism evidence="3 4">
    <name type="scientific">Candidatus Woykebacteria bacterium RBG_13_40_7b</name>
    <dbReference type="NCBI Taxonomy" id="1802594"/>
    <lineage>
        <taxon>Bacteria</taxon>
        <taxon>Candidatus Woykeibacteriota</taxon>
    </lineage>
</organism>
<accession>A0A1G1WA38</accession>
<evidence type="ECO:0008006" key="5">
    <source>
        <dbReference type="Google" id="ProtNLM"/>
    </source>
</evidence>
<dbReference type="SUPFAM" id="SSF63446">
    <property type="entry name" value="Type I dockerin domain"/>
    <property type="match status" value="1"/>
</dbReference>
<dbReference type="Gene3D" id="1.10.1330.10">
    <property type="entry name" value="Dockerin domain"/>
    <property type="match status" value="1"/>
</dbReference>